<feature type="compositionally biased region" description="Low complexity" evidence="1">
    <location>
        <begin position="72"/>
        <end position="91"/>
    </location>
</feature>
<feature type="region of interest" description="Disordered" evidence="1">
    <location>
        <begin position="478"/>
        <end position="527"/>
    </location>
</feature>
<sequence>MAAMATRNFRHDILPPSPTLTNPDMILPDGQQGHTEDYPLTQPDRPSSPSIFVQQLNSIKLLDAPPGHRGLSSPRTMTPTSTTFSSYSAPSNNETSPAPQKHSRSVDLMVAANFLRSTPSQSTLNAYHYPHDTSRSNSPVGQLRAEEPDANKAQATALDTMSETFELLDLNNDLVPSETRRRDADNIGGDDEAEDELAALPRPKGIDDEPGNEEQDGSEYDLSSHTALSKRAEMILANAKKRLNVMEGNLRGARSSLLVPSQALSSLKMQTELSAQIHAARERDRRLYGGIGSIPPRPHDNSPLTNITPGHTRGSSETFTPSSLPAGAVKKIHYSQKRASSALGPIRGQWSPSEGTVSFARTPSIRSSRSQEQMRQERLHAWQGAADAQTARRLSPDPRASPNANLDTLPEDEAFPNTEIERSASTTSDLKTQMQELKGRISSLKERAKEEGMKRKSLQTLRTPSPFTAAESWYSGTDAYKEGSPIATDGGIGWRGEPSPVTAQSHDLPSHHTESSSKHVRGSSDQKMDDLNVLNEYEDKNAFLTDLRDWGTESTPQDNDPSYQDSTTIHTDHYEDEERSRSPDDNDNDELEREAIGEASSTGDTESVYEDAEWEQPVAERHEDRADAFDYENFFLHSAMGTYTADRNRRGSVGSEDSVETTRPSSPPRSASAATASRSRSSQELTLTHRRTRSNDSVSTVQTFATATEGRSSRNAGSDYHDDHEALDEATNQLIRQNSYQQFVPPTPPLPQRISSLGSPGFQNHRVDSVVHILDKQSSITESKSIPDMLVAILTSVQSEQGQSSLENQDTALLRSLADSLEMVYRELQSTEPGTYDRKLWRRRLFNARRMLEGDGEAEAF</sequence>
<proteinExistence type="predicted"/>
<feature type="compositionally biased region" description="Polar residues" evidence="1">
    <location>
        <begin position="552"/>
        <end position="569"/>
    </location>
</feature>
<gene>
    <name evidence="2" type="ORF">EJ05DRAFT_534905</name>
</gene>
<feature type="compositionally biased region" description="Acidic residues" evidence="1">
    <location>
        <begin position="188"/>
        <end position="197"/>
    </location>
</feature>
<feature type="compositionally biased region" description="Low complexity" evidence="1">
    <location>
        <begin position="661"/>
        <end position="682"/>
    </location>
</feature>
<dbReference type="OrthoDB" id="3438840at2759"/>
<feature type="region of interest" description="Disordered" evidence="1">
    <location>
        <begin position="344"/>
        <end position="431"/>
    </location>
</feature>
<feature type="compositionally biased region" description="Polar residues" evidence="1">
    <location>
        <begin position="350"/>
        <end position="371"/>
    </location>
</feature>
<feature type="region of interest" description="Disordered" evidence="1">
    <location>
        <begin position="550"/>
        <end position="616"/>
    </location>
</feature>
<dbReference type="GeneID" id="54490271"/>
<dbReference type="EMBL" id="ML996566">
    <property type="protein sequence ID" value="KAF2761493.1"/>
    <property type="molecule type" value="Genomic_DNA"/>
</dbReference>
<evidence type="ECO:0000256" key="1">
    <source>
        <dbReference type="SAM" id="MobiDB-lite"/>
    </source>
</evidence>
<feature type="compositionally biased region" description="Basic and acidic residues" evidence="1">
    <location>
        <begin position="443"/>
        <end position="454"/>
    </location>
</feature>
<feature type="region of interest" description="Disordered" evidence="1">
    <location>
        <begin position="176"/>
        <end position="224"/>
    </location>
</feature>
<protein>
    <submittedName>
        <fullName evidence="2">Uncharacterized protein</fullName>
    </submittedName>
</protein>
<feature type="compositionally biased region" description="Polar residues" evidence="1">
    <location>
        <begin position="695"/>
        <end position="716"/>
    </location>
</feature>
<feature type="compositionally biased region" description="Basic and acidic residues" evidence="1">
    <location>
        <begin position="570"/>
        <end position="584"/>
    </location>
</feature>
<organism evidence="2 3">
    <name type="scientific">Pseudovirgaria hyperparasitica</name>
    <dbReference type="NCBI Taxonomy" id="470096"/>
    <lineage>
        <taxon>Eukaryota</taxon>
        <taxon>Fungi</taxon>
        <taxon>Dikarya</taxon>
        <taxon>Ascomycota</taxon>
        <taxon>Pezizomycotina</taxon>
        <taxon>Dothideomycetes</taxon>
        <taxon>Dothideomycetes incertae sedis</taxon>
        <taxon>Acrospermales</taxon>
        <taxon>Acrospermaceae</taxon>
        <taxon>Pseudovirgaria</taxon>
    </lineage>
</organism>
<accession>A0A6A6WFI0</accession>
<evidence type="ECO:0000313" key="2">
    <source>
        <dbReference type="EMBL" id="KAF2761493.1"/>
    </source>
</evidence>
<reference evidence="2" key="1">
    <citation type="journal article" date="2020" name="Stud. Mycol.">
        <title>101 Dothideomycetes genomes: a test case for predicting lifestyles and emergence of pathogens.</title>
        <authorList>
            <person name="Haridas S."/>
            <person name="Albert R."/>
            <person name="Binder M."/>
            <person name="Bloem J."/>
            <person name="Labutti K."/>
            <person name="Salamov A."/>
            <person name="Andreopoulos B."/>
            <person name="Baker S."/>
            <person name="Barry K."/>
            <person name="Bills G."/>
            <person name="Bluhm B."/>
            <person name="Cannon C."/>
            <person name="Castanera R."/>
            <person name="Culley D."/>
            <person name="Daum C."/>
            <person name="Ezra D."/>
            <person name="Gonzalez J."/>
            <person name="Henrissat B."/>
            <person name="Kuo A."/>
            <person name="Liang C."/>
            <person name="Lipzen A."/>
            <person name="Lutzoni F."/>
            <person name="Magnuson J."/>
            <person name="Mondo S."/>
            <person name="Nolan M."/>
            <person name="Ohm R."/>
            <person name="Pangilinan J."/>
            <person name="Park H.-J."/>
            <person name="Ramirez L."/>
            <person name="Alfaro M."/>
            <person name="Sun H."/>
            <person name="Tritt A."/>
            <person name="Yoshinaga Y."/>
            <person name="Zwiers L.-H."/>
            <person name="Turgeon B."/>
            <person name="Goodwin S."/>
            <person name="Spatafora J."/>
            <person name="Crous P."/>
            <person name="Grigoriev I."/>
        </authorList>
    </citation>
    <scope>NUCLEOTIDE SEQUENCE</scope>
    <source>
        <strain evidence="2">CBS 121739</strain>
    </source>
</reference>
<feature type="region of interest" description="Disordered" evidence="1">
    <location>
        <begin position="646"/>
        <end position="720"/>
    </location>
</feature>
<keyword evidence="3" id="KW-1185">Reference proteome</keyword>
<name>A0A6A6WFI0_9PEZI</name>
<dbReference type="Proteomes" id="UP000799437">
    <property type="component" value="Unassembled WGS sequence"/>
</dbReference>
<feature type="compositionally biased region" description="Acidic residues" evidence="1">
    <location>
        <begin position="208"/>
        <end position="219"/>
    </location>
</feature>
<feature type="region of interest" description="Disordered" evidence="1">
    <location>
        <begin position="1"/>
        <end position="50"/>
    </location>
</feature>
<evidence type="ECO:0000313" key="3">
    <source>
        <dbReference type="Proteomes" id="UP000799437"/>
    </source>
</evidence>
<feature type="compositionally biased region" description="Basic and acidic residues" evidence="1">
    <location>
        <begin position="508"/>
        <end position="527"/>
    </location>
</feature>
<dbReference type="AlphaFoldDB" id="A0A6A6WFI0"/>
<feature type="region of interest" description="Disordered" evidence="1">
    <location>
        <begin position="62"/>
        <end position="104"/>
    </location>
</feature>
<dbReference type="RefSeq" id="XP_033603944.1">
    <property type="nucleotide sequence ID" value="XM_033749217.1"/>
</dbReference>
<feature type="region of interest" description="Disordered" evidence="1">
    <location>
        <begin position="443"/>
        <end position="464"/>
    </location>
</feature>